<gene>
    <name evidence="2" type="ORF">C7B82_18865</name>
</gene>
<dbReference type="Proteomes" id="UP000239576">
    <property type="component" value="Unassembled WGS sequence"/>
</dbReference>
<keyword evidence="1" id="KW-0472">Membrane</keyword>
<evidence type="ECO:0000256" key="1">
    <source>
        <dbReference type="SAM" id="Phobius"/>
    </source>
</evidence>
<evidence type="ECO:0000313" key="2">
    <source>
        <dbReference type="EMBL" id="PSB26743.1"/>
    </source>
</evidence>
<feature type="transmembrane region" description="Helical" evidence="1">
    <location>
        <begin position="83"/>
        <end position="105"/>
    </location>
</feature>
<comment type="caution">
    <text evidence="2">The sequence shown here is derived from an EMBL/GenBank/DDBJ whole genome shotgun (WGS) entry which is preliminary data.</text>
</comment>
<reference evidence="2 3" key="2">
    <citation type="submission" date="2018-03" db="EMBL/GenBank/DDBJ databases">
        <title>The ancient ancestry and fast evolution of plastids.</title>
        <authorList>
            <person name="Moore K.R."/>
            <person name="Magnabosco C."/>
            <person name="Momper L."/>
            <person name="Gold D.A."/>
            <person name="Bosak T."/>
            <person name="Fournier G.P."/>
        </authorList>
    </citation>
    <scope>NUCLEOTIDE SEQUENCE [LARGE SCALE GENOMIC DNA]</scope>
    <source>
        <strain evidence="2 3">ULC18</strain>
    </source>
</reference>
<keyword evidence="1" id="KW-1133">Transmembrane helix</keyword>
<keyword evidence="1" id="KW-0812">Transmembrane</keyword>
<evidence type="ECO:0000313" key="3">
    <source>
        <dbReference type="Proteomes" id="UP000239576"/>
    </source>
</evidence>
<proteinExistence type="predicted"/>
<dbReference type="RefSeq" id="WP_106257830.1">
    <property type="nucleotide sequence ID" value="NZ_CAWNSW010000070.1"/>
</dbReference>
<keyword evidence="3" id="KW-1185">Reference proteome</keyword>
<reference evidence="3" key="1">
    <citation type="submission" date="2018-02" db="EMBL/GenBank/DDBJ databases">
        <authorList>
            <person name="Moore K."/>
            <person name="Momper L."/>
        </authorList>
    </citation>
    <scope>NUCLEOTIDE SEQUENCE [LARGE SCALE GENOMIC DNA]</scope>
    <source>
        <strain evidence="3">ULC18</strain>
    </source>
</reference>
<feature type="transmembrane region" description="Helical" evidence="1">
    <location>
        <begin position="111"/>
        <end position="133"/>
    </location>
</feature>
<sequence length="135" mass="15256">MQHQKAQKIDLTQSYPCPCRRRGQLTQIALTEAFGCNRCQQIFVVEEGGYVLEELSTSYRYKRTWRWNGHQWNGVSSGFGESYLSIVLGVILVLLIIGFLLALNSSATSGMVFWAVVLLLLALLPALMVLLAYRR</sequence>
<dbReference type="AlphaFoldDB" id="A0A2T1E1U9"/>
<organism evidence="2 3">
    <name type="scientific">Stenomitos frigidus ULC18</name>
    <dbReference type="NCBI Taxonomy" id="2107698"/>
    <lineage>
        <taxon>Bacteria</taxon>
        <taxon>Bacillati</taxon>
        <taxon>Cyanobacteriota</taxon>
        <taxon>Cyanophyceae</taxon>
        <taxon>Leptolyngbyales</taxon>
        <taxon>Leptolyngbyaceae</taxon>
        <taxon>Stenomitos</taxon>
    </lineage>
</organism>
<name>A0A2T1E1U9_9CYAN</name>
<accession>A0A2T1E1U9</accession>
<dbReference type="EMBL" id="PVWK01000100">
    <property type="protein sequence ID" value="PSB26743.1"/>
    <property type="molecule type" value="Genomic_DNA"/>
</dbReference>
<dbReference type="OrthoDB" id="512887at2"/>
<protein>
    <submittedName>
        <fullName evidence="2">Uncharacterized protein</fullName>
    </submittedName>
</protein>